<proteinExistence type="predicted"/>
<feature type="domain" description="SnoaL-like" evidence="1">
    <location>
        <begin position="3"/>
        <end position="120"/>
    </location>
</feature>
<gene>
    <name evidence="2" type="ORF">KUH32_13180</name>
</gene>
<evidence type="ECO:0000313" key="2">
    <source>
        <dbReference type="EMBL" id="MBV2360734.1"/>
    </source>
</evidence>
<accession>A0ABS6N9P4</accession>
<dbReference type="InterPro" id="IPR046860">
    <property type="entry name" value="SnoaL_5"/>
</dbReference>
<name>A0ABS6N9P4_9RHOB</name>
<dbReference type="EMBL" id="JAHRWL010000002">
    <property type="protein sequence ID" value="MBV2360734.1"/>
    <property type="molecule type" value="Genomic_DNA"/>
</dbReference>
<protein>
    <submittedName>
        <fullName evidence="2">Nuclear transport factor 2 family protein</fullName>
    </submittedName>
</protein>
<dbReference type="Pfam" id="PF20409">
    <property type="entry name" value="SnoaL_5"/>
    <property type="match status" value="1"/>
</dbReference>
<organism evidence="2 3">
    <name type="scientific">Thalassococcus arenae</name>
    <dbReference type="NCBI Taxonomy" id="2851652"/>
    <lineage>
        <taxon>Bacteria</taxon>
        <taxon>Pseudomonadati</taxon>
        <taxon>Pseudomonadota</taxon>
        <taxon>Alphaproteobacteria</taxon>
        <taxon>Rhodobacterales</taxon>
        <taxon>Roseobacteraceae</taxon>
        <taxon>Thalassococcus</taxon>
    </lineage>
</organism>
<keyword evidence="3" id="KW-1185">Reference proteome</keyword>
<sequence>MELKEIADELVAGCRENRTTENLGKLYDAKAVSVEGMDYDGSGREVSGLEAIRGKHAWWDSSFEVHDAKVEGPFLHGEDRFGVVFEIDATNKENGERMQMRELGIYQVKGGKIVREEFFY</sequence>
<comment type="caution">
    <text evidence="2">The sequence shown here is derived from an EMBL/GenBank/DDBJ whole genome shotgun (WGS) entry which is preliminary data.</text>
</comment>
<dbReference type="RefSeq" id="WP_217779079.1">
    <property type="nucleotide sequence ID" value="NZ_JAHRWL010000002.1"/>
</dbReference>
<evidence type="ECO:0000259" key="1">
    <source>
        <dbReference type="Pfam" id="PF20409"/>
    </source>
</evidence>
<dbReference type="Proteomes" id="UP001166293">
    <property type="component" value="Unassembled WGS sequence"/>
</dbReference>
<evidence type="ECO:0000313" key="3">
    <source>
        <dbReference type="Proteomes" id="UP001166293"/>
    </source>
</evidence>
<reference evidence="2" key="1">
    <citation type="submission" date="2021-06" db="EMBL/GenBank/DDBJ databases">
        <title>Thalassococcus sp. CAU 1522 isolated from sea sand, Republic of Korea.</title>
        <authorList>
            <person name="Kim W."/>
        </authorList>
    </citation>
    <scope>NUCLEOTIDE SEQUENCE</scope>
    <source>
        <strain evidence="2">CAU 1522</strain>
    </source>
</reference>